<dbReference type="Proteomes" id="UP001527882">
    <property type="component" value="Unassembled WGS sequence"/>
</dbReference>
<accession>A0ABT4QB46</accession>
<dbReference type="RefSeq" id="WP_269882504.1">
    <property type="nucleotide sequence ID" value="NZ_JAQAGZ010000010.1"/>
</dbReference>
<sequence>MTKRSIASAYPNGIPSPRELHGGGKAMGSFLHLADLYPRPLIPIGREDRMGLEDMYTGKDGRPGKFTDWLIALMWVEDPPDRGWKVVVFPVSVHSVFWASPPLFHTLAPGTFEKAWKLSEAIKTSSEQDRLTRTFVHPYWDYWEAI</sequence>
<gene>
    <name evidence="1" type="ORF">O9H85_16445</name>
</gene>
<organism evidence="1 2">
    <name type="scientific">Paenibacillus gyeongsangnamensis</name>
    <dbReference type="NCBI Taxonomy" id="3388067"/>
    <lineage>
        <taxon>Bacteria</taxon>
        <taxon>Bacillati</taxon>
        <taxon>Bacillota</taxon>
        <taxon>Bacilli</taxon>
        <taxon>Bacillales</taxon>
        <taxon>Paenibacillaceae</taxon>
        <taxon>Paenibacillus</taxon>
    </lineage>
</organism>
<evidence type="ECO:0000313" key="1">
    <source>
        <dbReference type="EMBL" id="MCZ8513982.1"/>
    </source>
</evidence>
<name>A0ABT4QB46_9BACL</name>
<dbReference type="EMBL" id="JAQAGZ010000010">
    <property type="protein sequence ID" value="MCZ8513982.1"/>
    <property type="molecule type" value="Genomic_DNA"/>
</dbReference>
<comment type="caution">
    <text evidence="1">The sequence shown here is derived from an EMBL/GenBank/DDBJ whole genome shotgun (WGS) entry which is preliminary data.</text>
</comment>
<reference evidence="1 2" key="1">
    <citation type="submission" date="2022-12" db="EMBL/GenBank/DDBJ databases">
        <title>Draft genome sequence of Paenibacillus sp. dW9.</title>
        <authorList>
            <person name="Choi E.-W."/>
            <person name="Kim D.-U."/>
        </authorList>
    </citation>
    <scope>NUCLEOTIDE SEQUENCE [LARGE SCALE GENOMIC DNA]</scope>
    <source>
        <strain evidence="2">dW9</strain>
    </source>
</reference>
<proteinExistence type="predicted"/>
<protein>
    <submittedName>
        <fullName evidence="1">Uncharacterized protein</fullName>
    </submittedName>
</protein>
<evidence type="ECO:0000313" key="2">
    <source>
        <dbReference type="Proteomes" id="UP001527882"/>
    </source>
</evidence>
<keyword evidence="2" id="KW-1185">Reference proteome</keyword>